<keyword evidence="3 6" id="KW-0812">Transmembrane</keyword>
<accession>A0A839HT33</accession>
<organism evidence="8 9">
    <name type="scientific">Aquariibacter albus</name>
    <dbReference type="NCBI Taxonomy" id="2759899"/>
    <lineage>
        <taxon>Bacteria</taxon>
        <taxon>Pseudomonadati</taxon>
        <taxon>Pseudomonadota</taxon>
        <taxon>Betaproteobacteria</taxon>
        <taxon>Burkholderiales</taxon>
        <taxon>Sphaerotilaceae</taxon>
        <taxon>Aquariibacter</taxon>
    </lineage>
</organism>
<dbReference type="GO" id="GO:0020037">
    <property type="term" value="F:heme binding"/>
    <property type="evidence" value="ECO:0007669"/>
    <property type="project" value="TreeGrafter"/>
</dbReference>
<dbReference type="Proteomes" id="UP000586093">
    <property type="component" value="Unassembled WGS sequence"/>
</dbReference>
<dbReference type="RefSeq" id="WP_182661507.1">
    <property type="nucleotide sequence ID" value="NZ_JACIVI010000001.1"/>
</dbReference>
<dbReference type="PANTHER" id="PTHR30485:SF2">
    <property type="entry name" value="BLL0597 PROTEIN"/>
    <property type="match status" value="1"/>
</dbReference>
<evidence type="ECO:0000256" key="2">
    <source>
        <dbReference type="ARBA" id="ARBA00022475"/>
    </source>
</evidence>
<dbReference type="AlphaFoldDB" id="A0A839HT33"/>
<keyword evidence="5 6" id="KW-0472">Membrane</keyword>
<evidence type="ECO:0000313" key="9">
    <source>
        <dbReference type="Proteomes" id="UP000586093"/>
    </source>
</evidence>
<dbReference type="EMBL" id="JACIVI010000001">
    <property type="protein sequence ID" value="MBB1161044.1"/>
    <property type="molecule type" value="Genomic_DNA"/>
</dbReference>
<proteinExistence type="predicted"/>
<keyword evidence="4 6" id="KW-1133">Transmembrane helix</keyword>
<protein>
    <submittedName>
        <fullName evidence="8">Cytochrome b/b6 domain-containing protein</fullName>
    </submittedName>
</protein>
<evidence type="ECO:0000256" key="6">
    <source>
        <dbReference type="SAM" id="Phobius"/>
    </source>
</evidence>
<keyword evidence="2" id="KW-1003">Cell membrane</keyword>
<feature type="domain" description="Cytochrome b561 bacterial/Ni-hydrogenase" evidence="7">
    <location>
        <begin position="19"/>
        <end position="180"/>
    </location>
</feature>
<feature type="transmembrane region" description="Helical" evidence="6">
    <location>
        <begin position="51"/>
        <end position="69"/>
    </location>
</feature>
<evidence type="ECO:0000259" key="7">
    <source>
        <dbReference type="Pfam" id="PF01292"/>
    </source>
</evidence>
<comment type="caution">
    <text evidence="8">The sequence shown here is derived from an EMBL/GenBank/DDBJ whole genome shotgun (WGS) entry which is preliminary data.</text>
</comment>
<keyword evidence="9" id="KW-1185">Reference proteome</keyword>
<evidence type="ECO:0000256" key="4">
    <source>
        <dbReference type="ARBA" id="ARBA00022989"/>
    </source>
</evidence>
<dbReference type="GO" id="GO:0022904">
    <property type="term" value="P:respiratory electron transport chain"/>
    <property type="evidence" value="ECO:0007669"/>
    <property type="project" value="InterPro"/>
</dbReference>
<evidence type="ECO:0000313" key="8">
    <source>
        <dbReference type="EMBL" id="MBB1161044.1"/>
    </source>
</evidence>
<dbReference type="GO" id="GO:0009055">
    <property type="term" value="F:electron transfer activity"/>
    <property type="evidence" value="ECO:0007669"/>
    <property type="project" value="InterPro"/>
</dbReference>
<dbReference type="InterPro" id="IPR016174">
    <property type="entry name" value="Di-haem_cyt_TM"/>
</dbReference>
<dbReference type="Gene3D" id="1.20.950.20">
    <property type="entry name" value="Transmembrane di-heme cytochromes, Chain C"/>
    <property type="match status" value="1"/>
</dbReference>
<dbReference type="PANTHER" id="PTHR30485">
    <property type="entry name" value="NI/FE-HYDROGENASE 1 B-TYPE CYTOCHROME SUBUNIT"/>
    <property type="match status" value="1"/>
</dbReference>
<comment type="subcellular location">
    <subcellularLocation>
        <location evidence="1">Cell membrane</location>
        <topology evidence="1">Multi-pass membrane protein</topology>
    </subcellularLocation>
</comment>
<feature type="transmembrane region" description="Helical" evidence="6">
    <location>
        <begin position="107"/>
        <end position="127"/>
    </location>
</feature>
<name>A0A839HT33_9BURK</name>
<feature type="transmembrane region" description="Helical" evidence="6">
    <location>
        <begin position="147"/>
        <end position="167"/>
    </location>
</feature>
<dbReference type="InterPro" id="IPR051542">
    <property type="entry name" value="Hydrogenase_cytochrome"/>
</dbReference>
<dbReference type="GO" id="GO:0005886">
    <property type="term" value="C:plasma membrane"/>
    <property type="evidence" value="ECO:0007669"/>
    <property type="project" value="UniProtKB-SubCell"/>
</dbReference>
<gene>
    <name evidence="8" type="ORF">H4F90_03495</name>
</gene>
<sequence>MDRRAAARRRSGPVPTVRVWDRFVRFFHWSLVASFFGAWLSRDDLRNLHEWLGWLALGLVAARIVWGFVGRGAARFDHFVPRPATLRAYLLAMRRGREPRHLGHNPAAAVMILFLLAAVVGIGGTGWMMTLDRWWGVEWVEELHEGLVELTLIAVAVHVAAAVFESWRHRENLILAMFTGRKRAGPEAADPAASDRT</sequence>
<evidence type="ECO:0000256" key="3">
    <source>
        <dbReference type="ARBA" id="ARBA00022692"/>
    </source>
</evidence>
<evidence type="ECO:0000256" key="1">
    <source>
        <dbReference type="ARBA" id="ARBA00004651"/>
    </source>
</evidence>
<dbReference type="InterPro" id="IPR011577">
    <property type="entry name" value="Cyt_b561_bac/Ni-Hgenase"/>
</dbReference>
<dbReference type="SUPFAM" id="SSF81342">
    <property type="entry name" value="Transmembrane di-heme cytochromes"/>
    <property type="match status" value="1"/>
</dbReference>
<evidence type="ECO:0000256" key="5">
    <source>
        <dbReference type="ARBA" id="ARBA00023136"/>
    </source>
</evidence>
<dbReference type="Pfam" id="PF01292">
    <property type="entry name" value="Ni_hydr_CYTB"/>
    <property type="match status" value="1"/>
</dbReference>
<reference evidence="8 9" key="1">
    <citation type="submission" date="2020-08" db="EMBL/GenBank/DDBJ databases">
        <title>Aquariorum lacteus gen. nov., sp. nov., a new member of the family Comamonadaceae, isolated from freshwater aquarium.</title>
        <authorList>
            <person name="Chun S.-J."/>
        </authorList>
    </citation>
    <scope>NUCLEOTIDE SEQUENCE [LARGE SCALE GENOMIC DNA]</scope>
    <source>
        <strain evidence="8 9">SJAQ100</strain>
    </source>
</reference>
<feature type="transmembrane region" description="Helical" evidence="6">
    <location>
        <begin position="20"/>
        <end position="39"/>
    </location>
</feature>